<dbReference type="InterPro" id="IPR017871">
    <property type="entry name" value="ABC_transporter-like_CS"/>
</dbReference>
<protein>
    <submittedName>
        <fullName evidence="8">ABC transporter ATP-binding protein</fullName>
    </submittedName>
</protein>
<reference evidence="8" key="1">
    <citation type="submission" date="2022-09" db="EMBL/GenBank/DDBJ databases">
        <title>Whole genome shotgun sequence of Streptomyces albidoflavus NBRC 12854.</title>
        <authorList>
            <person name="Komaki H."/>
            <person name="Tamura T."/>
        </authorList>
    </citation>
    <scope>NUCLEOTIDE SEQUENCE</scope>
    <source>
        <strain evidence="8">NBRC 12854</strain>
    </source>
</reference>
<dbReference type="GO" id="GO:0005524">
    <property type="term" value="F:ATP binding"/>
    <property type="evidence" value="ECO:0007669"/>
    <property type="project" value="UniProtKB-KW"/>
</dbReference>
<dbReference type="PROSITE" id="PS00211">
    <property type="entry name" value="ABC_TRANSPORTER_1"/>
    <property type="match status" value="1"/>
</dbReference>
<dbReference type="InterPro" id="IPR003439">
    <property type="entry name" value="ABC_transporter-like_ATP-bd"/>
</dbReference>
<evidence type="ECO:0000256" key="5">
    <source>
        <dbReference type="ARBA" id="ARBA00023251"/>
    </source>
</evidence>
<name>A0AA37FDR8_9ACTN</name>
<comment type="caution">
    <text evidence="8">The sequence shown here is derived from an EMBL/GenBank/DDBJ whole genome shotgun (WGS) entry which is preliminary data.</text>
</comment>
<proteinExistence type="predicted"/>
<accession>A0AA37FDR8</accession>
<evidence type="ECO:0000256" key="2">
    <source>
        <dbReference type="ARBA" id="ARBA00022448"/>
    </source>
</evidence>
<dbReference type="InterPro" id="IPR003593">
    <property type="entry name" value="AAA+_ATPase"/>
</dbReference>
<dbReference type="InterPro" id="IPR050763">
    <property type="entry name" value="ABC_transporter_ATP-binding"/>
</dbReference>
<evidence type="ECO:0000256" key="1">
    <source>
        <dbReference type="ARBA" id="ARBA00004202"/>
    </source>
</evidence>
<dbReference type="Gene3D" id="3.40.50.300">
    <property type="entry name" value="P-loop containing nucleotide triphosphate hydrolases"/>
    <property type="match status" value="1"/>
</dbReference>
<evidence type="ECO:0000256" key="6">
    <source>
        <dbReference type="SAM" id="MobiDB-lite"/>
    </source>
</evidence>
<feature type="domain" description="ABC transporter" evidence="7">
    <location>
        <begin position="27"/>
        <end position="250"/>
    </location>
</feature>
<evidence type="ECO:0000313" key="9">
    <source>
        <dbReference type="Proteomes" id="UP001051844"/>
    </source>
</evidence>
<dbReference type="PANTHER" id="PTHR42711:SF17">
    <property type="entry name" value="ABC TRANSPORTER ATP-BINDING PROTEIN"/>
    <property type="match status" value="1"/>
</dbReference>
<feature type="region of interest" description="Disordered" evidence="6">
    <location>
        <begin position="1"/>
        <end position="20"/>
    </location>
</feature>
<keyword evidence="3" id="KW-0547">Nucleotide-binding</keyword>
<dbReference type="PROSITE" id="PS50893">
    <property type="entry name" value="ABC_TRANSPORTER_2"/>
    <property type="match status" value="1"/>
</dbReference>
<dbReference type="AlphaFoldDB" id="A0AA37FDR8"/>
<dbReference type="CDD" id="cd03230">
    <property type="entry name" value="ABC_DR_subfamily_A"/>
    <property type="match status" value="1"/>
</dbReference>
<dbReference type="Pfam" id="PF00005">
    <property type="entry name" value="ABC_tran"/>
    <property type="match status" value="1"/>
</dbReference>
<dbReference type="GO" id="GO:0016887">
    <property type="term" value="F:ATP hydrolysis activity"/>
    <property type="evidence" value="ECO:0007669"/>
    <property type="project" value="InterPro"/>
</dbReference>
<evidence type="ECO:0000259" key="7">
    <source>
        <dbReference type="PROSITE" id="PS50893"/>
    </source>
</evidence>
<gene>
    <name evidence="8" type="ORF">ScoT_49150</name>
</gene>
<dbReference type="InterPro" id="IPR027417">
    <property type="entry name" value="P-loop_NTPase"/>
</dbReference>
<evidence type="ECO:0000256" key="3">
    <source>
        <dbReference type="ARBA" id="ARBA00022741"/>
    </source>
</evidence>
<keyword evidence="2" id="KW-0813">Transport</keyword>
<dbReference type="Proteomes" id="UP001051844">
    <property type="component" value="Unassembled WGS sequence"/>
</dbReference>
<sequence length="323" mass="33669">MKEVAPTAHDSGRDTSGVGAAGPPVAVRFSAVVRRFGKVTAVDGLDLELPPGRPVALLGRNGAGKSTTLSLLLGLDRPDSGAVRVFGRAPGRAMRDGLVGAMLQDVGGVSRVTVREVVAMAAAAAPRPMAAGAAMELAGVAELGARRVDRLSGGQQQRVRFALAVVGDPRLLVLDEPTAALDAAARRSFWESLRAFADRGRTVLFSTHYIEEADDNADRIVVIDRGRIVADGSGALIKRSVGGRLVSLDLDGTDPQRWAELPGVLSVTVHGDRLRLRSADADATVRALAAAGAVRGLEVSPARLEDAFLDLTLAKTGPEGETR</sequence>
<organism evidence="8 9">
    <name type="scientific">Streptomyces albidoflavus</name>
    <dbReference type="NCBI Taxonomy" id="1886"/>
    <lineage>
        <taxon>Bacteria</taxon>
        <taxon>Bacillati</taxon>
        <taxon>Actinomycetota</taxon>
        <taxon>Actinomycetes</taxon>
        <taxon>Kitasatosporales</taxon>
        <taxon>Streptomycetaceae</taxon>
        <taxon>Streptomyces</taxon>
        <taxon>Streptomyces albidoflavus group</taxon>
    </lineage>
</organism>
<dbReference type="EMBL" id="BNDZ01000005">
    <property type="protein sequence ID" value="GHI48741.1"/>
    <property type="molecule type" value="Genomic_DNA"/>
</dbReference>
<evidence type="ECO:0000313" key="8">
    <source>
        <dbReference type="EMBL" id="GHI48741.1"/>
    </source>
</evidence>
<dbReference type="SMART" id="SM00382">
    <property type="entry name" value="AAA"/>
    <property type="match status" value="1"/>
</dbReference>
<dbReference type="GO" id="GO:0046677">
    <property type="term" value="P:response to antibiotic"/>
    <property type="evidence" value="ECO:0007669"/>
    <property type="project" value="UniProtKB-KW"/>
</dbReference>
<dbReference type="PANTHER" id="PTHR42711">
    <property type="entry name" value="ABC TRANSPORTER ATP-BINDING PROTEIN"/>
    <property type="match status" value="1"/>
</dbReference>
<evidence type="ECO:0000256" key="4">
    <source>
        <dbReference type="ARBA" id="ARBA00022840"/>
    </source>
</evidence>
<keyword evidence="5" id="KW-0046">Antibiotic resistance</keyword>
<keyword evidence="4 8" id="KW-0067">ATP-binding</keyword>
<comment type="subcellular location">
    <subcellularLocation>
        <location evidence="1">Cell membrane</location>
        <topology evidence="1">Peripheral membrane protein</topology>
    </subcellularLocation>
</comment>
<dbReference type="GO" id="GO:0005886">
    <property type="term" value="C:plasma membrane"/>
    <property type="evidence" value="ECO:0007669"/>
    <property type="project" value="UniProtKB-SubCell"/>
</dbReference>
<dbReference type="SUPFAM" id="SSF52540">
    <property type="entry name" value="P-loop containing nucleoside triphosphate hydrolases"/>
    <property type="match status" value="1"/>
</dbReference>